<dbReference type="InterPro" id="IPR036465">
    <property type="entry name" value="vWFA_dom_sf"/>
</dbReference>
<dbReference type="SMART" id="SM00609">
    <property type="entry name" value="VIT"/>
    <property type="match status" value="1"/>
</dbReference>
<sequence>MVRAGFSGKLPLKQVKVSGKVFEQFANLTVEQFYQNDSNETLMESEYYFPLSKSATITSLSMKVGHRELVGELKEKSQGRADYKAAIENKNRAIILEKNYDGTYFVKVGNIEPREVVVMRYTFVQTLEQKDGYCFVLPTNIAPKYNSPEEHNYYYNSKKSNVHYSSENDVTLDIDVQWDTVSKIRSMTSLTHSSETLLTALSEKQYRIVTKTAGLTKDFNLLCETDKYLGLAYQQTDDGMYVLLNAKIEGDEMEIDPKDVTNVFVVDRSGSMGGDKIENAKKALRFLLKSLSTGSKYNIVGFGSDFQEMYPNDLEYNEENYNKTLNDVQKISADLGGTEIFNVVKFMNEKNSTNKYKNVFLLTDGQVSNVDQISEYLDQHRKEGVRYFTVGVGNDADRFLCESLAENGAGSCEMIVDAAKLDETLVGQLASSQVEYMHHIEFDFGTGSEVLNAHKTMTSGRTYNVLVKTSNDFKSMALTYKLGTKDNTFAAVKKAEKDKMVSSDLIKQLFAIKKIELLEKKFQKSRNEEDKKELLKCSLENNILSSVVSLVVVDKEVQVDKDLLLKTETVPHYGQESAFMPMAAAACAMPASANPFGAFGAPMPQRQSLSMQSTVMNQSVHFDDCCLESASLDDMEDAEDDEDGDADFGLFDSYSNSMPVSAGVTDTRLGVTSTGSIHDLNDIPAMTQREVHAKSQKDWIKFDEKPKDLVDYQNFDGSFKFDNTVLLLVGVQPTDFEQKYQHANQMDKMLAYQRLVEQHLANLTDKKFKFILSKLRVYIAQCVSKNMPQISA</sequence>
<dbReference type="PROSITE" id="PS51468">
    <property type="entry name" value="VIT"/>
    <property type="match status" value="1"/>
</dbReference>
<dbReference type="Pfam" id="PF08487">
    <property type="entry name" value="VIT"/>
    <property type="match status" value="1"/>
</dbReference>
<dbReference type="Gene3D" id="3.40.50.410">
    <property type="entry name" value="von Willebrand factor, type A domain"/>
    <property type="match status" value="1"/>
</dbReference>
<organism evidence="3">
    <name type="scientific">Terrestrivirus sp</name>
    <dbReference type="NCBI Taxonomy" id="2487775"/>
    <lineage>
        <taxon>Viruses</taxon>
        <taxon>Varidnaviria</taxon>
        <taxon>Bamfordvirae</taxon>
        <taxon>Nucleocytoviricota</taxon>
        <taxon>Megaviricetes</taxon>
        <taxon>Imitervirales</taxon>
        <taxon>Mimiviridae</taxon>
        <taxon>Klosneuvirinae</taxon>
    </lineage>
</organism>
<evidence type="ECO:0000313" key="3">
    <source>
        <dbReference type="EMBL" id="AYV76188.1"/>
    </source>
</evidence>
<evidence type="ECO:0000259" key="1">
    <source>
        <dbReference type="PROSITE" id="PS50234"/>
    </source>
</evidence>
<dbReference type="Pfam" id="PF13768">
    <property type="entry name" value="VWA_3"/>
    <property type="match status" value="1"/>
</dbReference>
<feature type="domain" description="VIT" evidence="2">
    <location>
        <begin position="1"/>
        <end position="125"/>
    </location>
</feature>
<dbReference type="InterPro" id="IPR002035">
    <property type="entry name" value="VWF_A"/>
</dbReference>
<dbReference type="EMBL" id="MK071983">
    <property type="protein sequence ID" value="AYV76188.1"/>
    <property type="molecule type" value="Genomic_DNA"/>
</dbReference>
<proteinExistence type="predicted"/>
<dbReference type="SUPFAM" id="SSF53300">
    <property type="entry name" value="vWA-like"/>
    <property type="match status" value="1"/>
</dbReference>
<dbReference type="PROSITE" id="PS50234">
    <property type="entry name" value="VWFA"/>
    <property type="match status" value="1"/>
</dbReference>
<feature type="domain" description="VWFA" evidence="1">
    <location>
        <begin position="261"/>
        <end position="440"/>
    </location>
</feature>
<protein>
    <submittedName>
        <fullName evidence="3">Uncharacterized protein</fullName>
    </submittedName>
</protein>
<accession>A0A3G4ZMW0</accession>
<evidence type="ECO:0000259" key="2">
    <source>
        <dbReference type="PROSITE" id="PS51468"/>
    </source>
</evidence>
<gene>
    <name evidence="3" type="ORF">Terrestrivirus5_10</name>
</gene>
<dbReference type="PANTHER" id="PTHR45737">
    <property type="entry name" value="VON WILLEBRAND FACTOR A DOMAIN-CONTAINING PROTEIN 5A"/>
    <property type="match status" value="1"/>
</dbReference>
<dbReference type="PANTHER" id="PTHR45737:SF6">
    <property type="entry name" value="VON WILLEBRAND FACTOR A DOMAIN-CONTAINING PROTEIN 5A"/>
    <property type="match status" value="1"/>
</dbReference>
<reference evidence="3" key="1">
    <citation type="submission" date="2018-10" db="EMBL/GenBank/DDBJ databases">
        <title>Hidden diversity of soil giant viruses.</title>
        <authorList>
            <person name="Schulz F."/>
            <person name="Alteio L."/>
            <person name="Goudeau D."/>
            <person name="Ryan E.M."/>
            <person name="Malmstrom R.R."/>
            <person name="Blanchard J."/>
            <person name="Woyke T."/>
        </authorList>
    </citation>
    <scope>NUCLEOTIDE SEQUENCE</scope>
    <source>
        <strain evidence="3">TEV1</strain>
    </source>
</reference>
<dbReference type="SMART" id="SM00327">
    <property type="entry name" value="VWA"/>
    <property type="match status" value="1"/>
</dbReference>
<dbReference type="InterPro" id="IPR013694">
    <property type="entry name" value="VIT"/>
</dbReference>
<name>A0A3G4ZMW0_9VIRU</name>